<reference evidence="2" key="1">
    <citation type="journal article" date="1999" name="Plant Mol. Biol.">
        <title>Genetic and physical characterization of a region of Arabidopsis chromosome 1 containing the CLAVATA1 gene.</title>
        <authorList>
            <person name="Williams R.W."/>
            <person name="Clark S.E."/>
            <person name="Meyerowitz E.M."/>
        </authorList>
    </citation>
    <scope>NUCLEOTIDE SEQUENCE</scope>
</reference>
<feature type="transmembrane region" description="Helical" evidence="1">
    <location>
        <begin position="114"/>
        <end position="140"/>
    </location>
</feature>
<feature type="transmembrane region" description="Helical" evidence="1">
    <location>
        <begin position="37"/>
        <end position="57"/>
    </location>
</feature>
<dbReference type="AlphaFoldDB" id="Q9ZQY8"/>
<dbReference type="TAIR" id="AT1G75810"/>
<protein>
    <submittedName>
        <fullName evidence="2">Small hydrophobic protein</fullName>
    </submittedName>
</protein>
<keyword evidence="1" id="KW-0472">Membrane</keyword>
<dbReference type="PANTHER" id="PTHR37714:SF1">
    <property type="entry name" value="PROTEIN, PUTATIVE-RELATED"/>
    <property type="match status" value="1"/>
</dbReference>
<keyword evidence="1" id="KW-1133">Transmembrane helix</keyword>
<dbReference type="EMBL" id="AF049870">
    <property type="protein sequence ID" value="AAD02500.1"/>
    <property type="molecule type" value="Genomic_DNA"/>
</dbReference>
<proteinExistence type="predicted"/>
<accession>Q9ZQY8</accession>
<sequence>MCLMALSDAVLGNLATIYVAVIIAIKAYGLITGRSFSAGFVVVVSITAVGVLLAVTLAWDVSRRAAEGFLGTIVLVVRKILATTVTITTVVRFVKEGFAGTALRFGLRLHRFDLGFHNIYLTVLSEYINFEFSLFILTFVK</sequence>
<dbReference type="ExpressionAtlas" id="Q9ZQY8">
    <property type="expression patterns" value="baseline and differential"/>
</dbReference>
<feature type="transmembrane region" description="Helical" evidence="1">
    <location>
        <begin position="12"/>
        <end position="31"/>
    </location>
</feature>
<dbReference type="PANTHER" id="PTHR37714">
    <property type="entry name" value="PROTEIN, PUTATIVE-RELATED"/>
    <property type="match status" value="1"/>
</dbReference>
<evidence type="ECO:0000256" key="1">
    <source>
        <dbReference type="SAM" id="Phobius"/>
    </source>
</evidence>
<keyword evidence="1" id="KW-0812">Transmembrane</keyword>
<feature type="transmembrane region" description="Helical" evidence="1">
    <location>
        <begin position="69"/>
        <end position="94"/>
    </location>
</feature>
<name>Q9ZQY8_ARATH</name>
<organism evidence="2">
    <name type="scientific">Arabidopsis thaliana</name>
    <name type="common">Mouse-ear cress</name>
    <dbReference type="NCBI Taxonomy" id="3702"/>
    <lineage>
        <taxon>Eukaryota</taxon>
        <taxon>Viridiplantae</taxon>
        <taxon>Streptophyta</taxon>
        <taxon>Embryophyta</taxon>
        <taxon>Tracheophyta</taxon>
        <taxon>Spermatophyta</taxon>
        <taxon>Magnoliopsida</taxon>
        <taxon>eudicotyledons</taxon>
        <taxon>Gunneridae</taxon>
        <taxon>Pentapetalae</taxon>
        <taxon>rosids</taxon>
        <taxon>malvids</taxon>
        <taxon>Brassicales</taxon>
        <taxon>Brassicaceae</taxon>
        <taxon>Camelineae</taxon>
        <taxon>Arabidopsis</taxon>
    </lineage>
</organism>
<evidence type="ECO:0000313" key="2">
    <source>
        <dbReference type="EMBL" id="AAD02500.1"/>
    </source>
</evidence>